<organism evidence="8 9">
    <name type="scientific">Saccoglossus kowalevskii</name>
    <name type="common">Acorn worm</name>
    <dbReference type="NCBI Taxonomy" id="10224"/>
    <lineage>
        <taxon>Eukaryota</taxon>
        <taxon>Metazoa</taxon>
        <taxon>Hemichordata</taxon>
        <taxon>Enteropneusta</taxon>
        <taxon>Harrimaniidae</taxon>
        <taxon>Saccoglossus</taxon>
    </lineage>
</organism>
<dbReference type="InterPro" id="IPR011679">
    <property type="entry name" value="ERp29_C"/>
</dbReference>
<dbReference type="EC" id="5.3.4.1" evidence="3"/>
<dbReference type="InterPro" id="IPR036249">
    <property type="entry name" value="Thioredoxin-like_sf"/>
</dbReference>
<evidence type="ECO:0000256" key="1">
    <source>
        <dbReference type="ARBA" id="ARBA00001182"/>
    </source>
</evidence>
<evidence type="ECO:0000256" key="5">
    <source>
        <dbReference type="ARBA" id="ARBA00023235"/>
    </source>
</evidence>
<accession>A0ABM0MYU7</accession>
<protein>
    <recommendedName>
        <fullName evidence="3">protein disulfide-isomerase</fullName>
        <ecNumber evidence="3">5.3.4.1</ecNumber>
    </recommendedName>
</protein>
<evidence type="ECO:0000259" key="7">
    <source>
        <dbReference type="PROSITE" id="PS51352"/>
    </source>
</evidence>
<dbReference type="PANTHER" id="PTHR45672">
    <property type="entry name" value="PROTEIN DISULFIDE-ISOMERASE C17H9.14C-RELATED"/>
    <property type="match status" value="1"/>
</dbReference>
<keyword evidence="4" id="KW-1015">Disulfide bond</keyword>
<proteinExistence type="inferred from homology"/>
<dbReference type="SUPFAM" id="SSF47933">
    <property type="entry name" value="ERP29 C domain-like"/>
    <property type="match status" value="1"/>
</dbReference>
<evidence type="ECO:0000256" key="4">
    <source>
        <dbReference type="ARBA" id="ARBA00023157"/>
    </source>
</evidence>
<dbReference type="InterPro" id="IPR017937">
    <property type="entry name" value="Thioredoxin_CS"/>
</dbReference>
<dbReference type="PANTHER" id="PTHR45672:SF11">
    <property type="entry name" value="PROTEIN DISULFIDE-ISOMERASE C17H9.14C"/>
    <property type="match status" value="1"/>
</dbReference>
<sequence length="334" mass="38728">MVMMELDARNFDDVIGDRFVMVEFYAPWCTACKKFAPSYENIAEYFANREDVVIAKIDAYSEKSLSQRYDITGFPTVLYFEKGNTKPYRFKGTNVLKMVTLIEEVAGRFAKKYNTNVKFVTSWNFTTTIVDNDKHALVELYDKAHDECRKLYPVFERVASVYKNDPDILFGRVDLSRDTDRYLLEHYHVHALPAYLWFPQRTKRSKLAGRIPSIDPIIAKYSRKIQSGDTASTREDILRASSQLTTDIEIKYVDYYLAVLKKIQEKGVSFVHEEIQRVNNIIGGKVSKEKLDDMTRRGNILRHILEYTDGSTRIGIEGEVPGRKITFSNEKEEL</sequence>
<dbReference type="PROSITE" id="PS00194">
    <property type="entry name" value="THIOREDOXIN_1"/>
    <property type="match status" value="1"/>
</dbReference>
<comment type="similarity">
    <text evidence="2">Belongs to the protein disulfide isomerase family.</text>
</comment>
<dbReference type="Pfam" id="PF07749">
    <property type="entry name" value="ERp29"/>
    <property type="match status" value="1"/>
</dbReference>
<dbReference type="PRINTS" id="PR00421">
    <property type="entry name" value="THIOREDOXIN"/>
</dbReference>
<dbReference type="Gene3D" id="1.20.1150.12">
    <property type="entry name" value="Endoplasmic reticulum resident protein 29, C-terminal domain"/>
    <property type="match status" value="1"/>
</dbReference>
<dbReference type="PROSITE" id="PS51352">
    <property type="entry name" value="THIOREDOXIN_2"/>
    <property type="match status" value="1"/>
</dbReference>
<dbReference type="Proteomes" id="UP000694865">
    <property type="component" value="Unplaced"/>
</dbReference>
<dbReference type="Gene3D" id="3.40.30.10">
    <property type="entry name" value="Glutaredoxin"/>
    <property type="match status" value="2"/>
</dbReference>
<evidence type="ECO:0000256" key="2">
    <source>
        <dbReference type="ARBA" id="ARBA00006347"/>
    </source>
</evidence>
<dbReference type="InterPro" id="IPR013766">
    <property type="entry name" value="Thioredoxin_domain"/>
</dbReference>
<reference evidence="9" key="1">
    <citation type="submission" date="2025-08" db="UniProtKB">
        <authorList>
            <consortium name="RefSeq"/>
        </authorList>
    </citation>
    <scope>IDENTIFICATION</scope>
    <source>
        <tissue evidence="9">Testes</tissue>
    </source>
</reference>
<dbReference type="Pfam" id="PF00085">
    <property type="entry name" value="Thioredoxin"/>
    <property type="match status" value="1"/>
</dbReference>
<feature type="domain" description="Thioredoxin" evidence="7">
    <location>
        <begin position="1"/>
        <end position="107"/>
    </location>
</feature>
<dbReference type="SUPFAM" id="SSF52833">
    <property type="entry name" value="Thioredoxin-like"/>
    <property type="match status" value="2"/>
</dbReference>
<evidence type="ECO:0000256" key="3">
    <source>
        <dbReference type="ARBA" id="ARBA00012723"/>
    </source>
</evidence>
<comment type="catalytic activity">
    <reaction evidence="1">
        <text>Catalyzes the rearrangement of -S-S- bonds in proteins.</text>
        <dbReference type="EC" id="5.3.4.1"/>
    </reaction>
</comment>
<evidence type="ECO:0000313" key="8">
    <source>
        <dbReference type="Proteomes" id="UP000694865"/>
    </source>
</evidence>
<name>A0ABM0MYU7_SACKO</name>
<keyword evidence="6" id="KW-0676">Redox-active center</keyword>
<evidence type="ECO:0000256" key="6">
    <source>
        <dbReference type="ARBA" id="ARBA00023284"/>
    </source>
</evidence>
<dbReference type="InterPro" id="IPR036356">
    <property type="entry name" value="ERp29_C_sf"/>
</dbReference>
<dbReference type="InterPro" id="IPR051063">
    <property type="entry name" value="PDI"/>
</dbReference>
<keyword evidence="5" id="KW-0413">Isomerase</keyword>
<gene>
    <name evidence="9" type="primary">LOC102802611</name>
</gene>
<dbReference type="GeneID" id="102802611"/>
<dbReference type="RefSeq" id="XP_006825188.1">
    <property type="nucleotide sequence ID" value="XM_006825125.1"/>
</dbReference>
<keyword evidence="8" id="KW-1185">Reference proteome</keyword>
<evidence type="ECO:0000313" key="9">
    <source>
        <dbReference type="RefSeq" id="XP_006825188.1"/>
    </source>
</evidence>